<gene>
    <name evidence="1" type="ORF">ESZ54_05615</name>
</gene>
<dbReference type="EMBL" id="SDGV01000014">
    <property type="protein sequence ID" value="THB61222.1"/>
    <property type="molecule type" value="Genomic_DNA"/>
</dbReference>
<sequence>MLTPNKYLTLVESYIGISGLILECLGKQSLTVDKLWEKFSKRNINRINIKFPDYQKFIFSLDFMYMADMISYNCDGEVYNENLRNDN</sequence>
<dbReference type="Proteomes" id="UP000310506">
    <property type="component" value="Unassembled WGS sequence"/>
</dbReference>
<reference evidence="1 2" key="1">
    <citation type="submission" date="2019-01" db="EMBL/GenBank/DDBJ databases">
        <title>Vagococcus silagei sp. nov. isolated from brewer's grain.</title>
        <authorList>
            <person name="Guu J.-R."/>
        </authorList>
    </citation>
    <scope>NUCLEOTIDE SEQUENCE [LARGE SCALE GENOMIC DNA]</scope>
    <source>
        <strain evidence="1 2">2B-2</strain>
    </source>
</reference>
<organism evidence="1 2">
    <name type="scientific">Vagococcus silagei</name>
    <dbReference type="NCBI Taxonomy" id="2508885"/>
    <lineage>
        <taxon>Bacteria</taxon>
        <taxon>Bacillati</taxon>
        <taxon>Bacillota</taxon>
        <taxon>Bacilli</taxon>
        <taxon>Lactobacillales</taxon>
        <taxon>Enterococcaceae</taxon>
        <taxon>Vagococcus</taxon>
    </lineage>
</organism>
<dbReference type="OrthoDB" id="2084588at2"/>
<evidence type="ECO:0000313" key="1">
    <source>
        <dbReference type="EMBL" id="THB61222.1"/>
    </source>
</evidence>
<name>A0A4S3B309_9ENTE</name>
<dbReference type="RefSeq" id="WP_136136686.1">
    <property type="nucleotide sequence ID" value="NZ_SDGV01000014.1"/>
</dbReference>
<protein>
    <submittedName>
        <fullName evidence="1">Uncharacterized protein</fullName>
    </submittedName>
</protein>
<dbReference type="Pfam" id="PF20293">
    <property type="entry name" value="MC6"/>
    <property type="match status" value="1"/>
</dbReference>
<dbReference type="InterPro" id="IPR046897">
    <property type="entry name" value="ABC-3C_MC6"/>
</dbReference>
<keyword evidence="2" id="KW-1185">Reference proteome</keyword>
<dbReference type="AlphaFoldDB" id="A0A4S3B309"/>
<comment type="caution">
    <text evidence="1">The sequence shown here is derived from an EMBL/GenBank/DDBJ whole genome shotgun (WGS) entry which is preliminary data.</text>
</comment>
<accession>A0A4S3B309</accession>
<proteinExistence type="predicted"/>
<evidence type="ECO:0000313" key="2">
    <source>
        <dbReference type="Proteomes" id="UP000310506"/>
    </source>
</evidence>